<dbReference type="Proteomes" id="UP000266915">
    <property type="component" value="Unassembled WGS sequence"/>
</dbReference>
<dbReference type="RefSeq" id="WP_085510422.1">
    <property type="nucleotide sequence ID" value="NZ_FXAP01000001.1"/>
</dbReference>
<dbReference type="Gene3D" id="1.20.200.10">
    <property type="entry name" value="Fumarase/aspartase (Central domain)"/>
    <property type="match status" value="1"/>
</dbReference>
<dbReference type="Gene3D" id="1.10.275.10">
    <property type="entry name" value="Fumarase/aspartase (N-terminal domain)"/>
    <property type="match status" value="1"/>
</dbReference>
<dbReference type="InterPro" id="IPR008948">
    <property type="entry name" value="L-Aspartase-like"/>
</dbReference>
<gene>
    <name evidence="3" type="ORF">EDD42_1254</name>
</gene>
<accession>A0A3N2C174</accession>
<keyword evidence="1 3" id="KW-0456">Lyase</keyword>
<comment type="caution">
    <text evidence="3">The sequence shown here is derived from an EMBL/GenBank/DDBJ whole genome shotgun (WGS) entry which is preliminary data.</text>
</comment>
<evidence type="ECO:0000313" key="3">
    <source>
        <dbReference type="EMBL" id="ROR81200.1"/>
    </source>
</evidence>
<protein>
    <submittedName>
        <fullName evidence="3">Histidine ammonia-lyase</fullName>
    </submittedName>
</protein>
<reference evidence="3 4" key="1">
    <citation type="submission" date="2018-11" db="EMBL/GenBank/DDBJ databases">
        <title>Sequencing the genomes of 1000 actinobacteria strains.</title>
        <authorList>
            <person name="Klenk H.-P."/>
        </authorList>
    </citation>
    <scope>NUCLEOTIDE SEQUENCE [LARGE SCALE GENOMIC DNA]</scope>
    <source>
        <strain evidence="3 4">DSM 14012</strain>
    </source>
</reference>
<proteinExistence type="predicted"/>
<organism evidence="3 4">
    <name type="scientific">Plantibacter flavus</name>
    <dbReference type="NCBI Taxonomy" id="150123"/>
    <lineage>
        <taxon>Bacteria</taxon>
        <taxon>Bacillati</taxon>
        <taxon>Actinomycetota</taxon>
        <taxon>Actinomycetes</taxon>
        <taxon>Micrococcales</taxon>
        <taxon>Microbacteriaceae</taxon>
        <taxon>Plantibacter</taxon>
    </lineage>
</organism>
<dbReference type="InterPro" id="IPR001106">
    <property type="entry name" value="Aromatic_Lyase"/>
</dbReference>
<sequence>MGAPVVFGIGPISVDDLVAVSRDDAIVVLDTPALDRIGAGRAIVDRQTTPVGDGAPGRRSLGPRIPGPAGGRAAPRTATLDASAVEERVVHDRRGGIGLPLSVDRARAVVAARLAGWTRGASGIRLETAVFVAELLNRGVTPVIPSIGSLGDGDETHLASVATLVIGQGEAVLAGERLPAQVALSRVGLAPLDLAVHEGLAFVHHNAYSLGVGALALHRLGALSRLADTTSALSSRAAARSGLGGRGAAFDARVLAGSPSAGTRASGERISELLATPVGPEGARGGRDLDGLRLRATPQINGALADEVTAAVQLVEATLGTASEDPLVDQASGVLRTGGLLHGARLARAFDGLRAAIAHTAAAAERRLGRIDGGGADPRGTGHGLVPGRLGQSAADLVAELRVLATPVVTAGVPDEDSDDPASFAGTSLRLLERSTALLADVLAVEAVVAADTLGPEEHDEWSVGFSVAHAGLRSAIEQELHGQQLVTAALAALGVDRS</sequence>
<evidence type="ECO:0000313" key="4">
    <source>
        <dbReference type="Proteomes" id="UP000266915"/>
    </source>
</evidence>
<evidence type="ECO:0000256" key="2">
    <source>
        <dbReference type="SAM" id="MobiDB-lite"/>
    </source>
</evidence>
<keyword evidence="4" id="KW-1185">Reference proteome</keyword>
<dbReference type="GO" id="GO:0016841">
    <property type="term" value="F:ammonia-lyase activity"/>
    <property type="evidence" value="ECO:0007669"/>
    <property type="project" value="UniProtKB-ARBA"/>
</dbReference>
<name>A0A3N2C174_9MICO</name>
<dbReference type="SUPFAM" id="SSF48557">
    <property type="entry name" value="L-aspartase-like"/>
    <property type="match status" value="1"/>
</dbReference>
<dbReference type="Pfam" id="PF00221">
    <property type="entry name" value="Lyase_aromatic"/>
    <property type="match status" value="1"/>
</dbReference>
<dbReference type="PANTHER" id="PTHR10362">
    <property type="entry name" value="HISTIDINE AMMONIA-LYASE"/>
    <property type="match status" value="1"/>
</dbReference>
<dbReference type="AlphaFoldDB" id="A0A3N2C174"/>
<dbReference type="InterPro" id="IPR024083">
    <property type="entry name" value="Fumarase/histidase_N"/>
</dbReference>
<feature type="region of interest" description="Disordered" evidence="2">
    <location>
        <begin position="45"/>
        <end position="75"/>
    </location>
</feature>
<evidence type="ECO:0000256" key="1">
    <source>
        <dbReference type="ARBA" id="ARBA00023239"/>
    </source>
</evidence>
<dbReference type="EMBL" id="RKHL01000001">
    <property type="protein sequence ID" value="ROR81200.1"/>
    <property type="molecule type" value="Genomic_DNA"/>
</dbReference>